<feature type="binding site" evidence="12">
    <location>
        <position position="319"/>
    </location>
    <ligand>
        <name>UDP-N-acetyl-alpha-D-glucosamine</name>
        <dbReference type="ChEBI" id="CHEBI:57705"/>
    </ligand>
</feature>
<comment type="subcellular location">
    <subcellularLocation>
        <location evidence="1 12">Cytoplasm</location>
    </subcellularLocation>
</comment>
<dbReference type="GO" id="GO:0051301">
    <property type="term" value="P:cell division"/>
    <property type="evidence" value="ECO:0007669"/>
    <property type="project" value="UniProtKB-KW"/>
</dbReference>
<dbReference type="GO" id="GO:0005737">
    <property type="term" value="C:cytoplasm"/>
    <property type="evidence" value="ECO:0007669"/>
    <property type="project" value="UniProtKB-SubCell"/>
</dbReference>
<feature type="binding site" evidence="12">
    <location>
        <position position="341"/>
    </location>
    <ligand>
        <name>UDP-N-acetyl-alpha-D-glucosamine</name>
        <dbReference type="ChEBI" id="CHEBI:57705"/>
    </ligand>
</feature>
<comment type="catalytic activity">
    <reaction evidence="11 12">
        <text>phosphoenolpyruvate + UDP-N-acetyl-alpha-D-glucosamine = UDP-N-acetyl-3-O-(1-carboxyvinyl)-alpha-D-glucosamine + phosphate</text>
        <dbReference type="Rhea" id="RHEA:18681"/>
        <dbReference type="ChEBI" id="CHEBI:43474"/>
        <dbReference type="ChEBI" id="CHEBI:57705"/>
        <dbReference type="ChEBI" id="CHEBI:58702"/>
        <dbReference type="ChEBI" id="CHEBI:68483"/>
        <dbReference type="EC" id="2.5.1.7"/>
    </reaction>
</comment>
<evidence type="ECO:0000256" key="7">
    <source>
        <dbReference type="ARBA" id="ARBA00022984"/>
    </source>
</evidence>
<dbReference type="NCBIfam" id="NF006873">
    <property type="entry name" value="PRK09369.1"/>
    <property type="match status" value="1"/>
</dbReference>
<dbReference type="Gene3D" id="3.65.10.10">
    <property type="entry name" value="Enolpyruvate transferase domain"/>
    <property type="match status" value="2"/>
</dbReference>
<evidence type="ECO:0000256" key="8">
    <source>
        <dbReference type="ARBA" id="ARBA00023306"/>
    </source>
</evidence>
<reference evidence="14 15" key="1">
    <citation type="submission" date="2016-10" db="EMBL/GenBank/DDBJ databases">
        <authorList>
            <person name="de Groot N.N."/>
        </authorList>
    </citation>
    <scope>NUCLEOTIDE SEQUENCE [LARGE SCALE GENOMIC DNA]</scope>
    <source>
        <strain evidence="14 15">AR32</strain>
    </source>
</reference>
<evidence type="ECO:0000313" key="15">
    <source>
        <dbReference type="Proteomes" id="UP000236735"/>
    </source>
</evidence>
<dbReference type="HAMAP" id="MF_00111">
    <property type="entry name" value="MurA"/>
    <property type="match status" value="1"/>
</dbReference>
<dbReference type="GO" id="GO:0008360">
    <property type="term" value="P:regulation of cell shape"/>
    <property type="evidence" value="ECO:0007669"/>
    <property type="project" value="UniProtKB-KW"/>
</dbReference>
<evidence type="ECO:0000313" key="14">
    <source>
        <dbReference type="EMBL" id="SEG09428.1"/>
    </source>
</evidence>
<evidence type="ECO:0000256" key="12">
    <source>
        <dbReference type="HAMAP-Rule" id="MF_00111"/>
    </source>
</evidence>
<dbReference type="UniPathway" id="UPA00219"/>
<organism evidence="14 15">
    <name type="scientific">Xylanibacter ruminicola</name>
    <name type="common">Prevotella ruminicola</name>
    <dbReference type="NCBI Taxonomy" id="839"/>
    <lineage>
        <taxon>Bacteria</taxon>
        <taxon>Pseudomonadati</taxon>
        <taxon>Bacteroidota</taxon>
        <taxon>Bacteroidia</taxon>
        <taxon>Bacteroidales</taxon>
        <taxon>Prevotellaceae</taxon>
        <taxon>Xylanibacter</taxon>
    </lineage>
</organism>
<feature type="binding site" evidence="12">
    <location>
        <position position="97"/>
    </location>
    <ligand>
        <name>UDP-N-acetyl-alpha-D-glucosamine</name>
        <dbReference type="ChEBI" id="CHEBI:57705"/>
    </ligand>
</feature>
<sequence>MASFIIEGGHLLSGTITPQGAKNEALQVICASLLTEEKVTINNIPDIRDVNNLIQLLRDIGVKVSSEGSGTYTFQADELKLDYLESDEFVKKCAALRGSVLMIGPLLARMGKAVITKPGGDKIGRRRLDTHFLGFEKLGAKFTRIPGRDVYEIAAKRLKGTYMLLDEASVTGTANIVMAAVFAKGTTTIYNAACEPYLQQLCHLLNQMGANISGIGSNLLNIVGVERLHGAEHRILPDMIEVGSFIGMAAMCGDGIRIKNVSVKDLGIIPDAFRRLGVKIKVENDDLVIPRQKHYEIQSFIDGTIMTLADAPWPGLTPDLLSVLIVVATQARGSVLFHQKMFESRLFFVDKLIDMGAQIILCDPHRAVVVGHDRKITLRGGRMSSPDIRAGIALLIAAMSATGTSRIDNIEQIDRGYENIESRLNALGAKITRSE</sequence>
<evidence type="ECO:0000256" key="10">
    <source>
        <dbReference type="ARBA" id="ARBA00038367"/>
    </source>
</evidence>
<dbReference type="InterPro" id="IPR005750">
    <property type="entry name" value="UDP_GlcNAc_COvinyl_MurA"/>
</dbReference>
<protein>
    <recommendedName>
        <fullName evidence="12">UDP-N-acetylglucosamine 1-carboxyvinyltransferase</fullName>
        <ecNumber evidence="12">2.5.1.7</ecNumber>
    </recommendedName>
    <alternativeName>
        <fullName evidence="12">Enoylpyruvate transferase</fullName>
    </alternativeName>
    <alternativeName>
        <fullName evidence="12">UDP-N-acetylglucosamine enolpyruvyl transferase</fullName>
        <shortName evidence="12">EPT</shortName>
    </alternativeName>
</protein>
<feature type="binding site" evidence="12">
    <location>
        <begin position="22"/>
        <end position="23"/>
    </location>
    <ligand>
        <name>phosphoenolpyruvate</name>
        <dbReference type="ChEBI" id="CHEBI:58702"/>
    </ligand>
</feature>
<dbReference type="SUPFAM" id="SSF55205">
    <property type="entry name" value="EPT/RTPC-like"/>
    <property type="match status" value="1"/>
</dbReference>
<evidence type="ECO:0000256" key="4">
    <source>
        <dbReference type="ARBA" id="ARBA00022618"/>
    </source>
</evidence>
<dbReference type="InterPro" id="IPR050068">
    <property type="entry name" value="MurA_subfamily"/>
</dbReference>
<dbReference type="InterPro" id="IPR001986">
    <property type="entry name" value="Enolpyruvate_Tfrase_dom"/>
</dbReference>
<evidence type="ECO:0000256" key="5">
    <source>
        <dbReference type="ARBA" id="ARBA00022679"/>
    </source>
</evidence>
<dbReference type="AlphaFoldDB" id="A0A1H5XCE4"/>
<evidence type="ECO:0000256" key="6">
    <source>
        <dbReference type="ARBA" id="ARBA00022960"/>
    </source>
</evidence>
<dbReference type="EC" id="2.5.1.7" evidence="12"/>
<evidence type="ECO:0000256" key="11">
    <source>
        <dbReference type="ARBA" id="ARBA00047527"/>
    </source>
</evidence>
<dbReference type="RefSeq" id="WP_036913770.1">
    <property type="nucleotide sequence ID" value="NZ_FNUV01000009.1"/>
</dbReference>
<dbReference type="InterPro" id="IPR013792">
    <property type="entry name" value="RNA3'P_cycl/enolpyr_Trfase_a/b"/>
</dbReference>
<comment type="pathway">
    <text evidence="2 12">Cell wall biogenesis; peptidoglycan biosynthesis.</text>
</comment>
<keyword evidence="8 12" id="KW-0131">Cell cycle</keyword>
<evidence type="ECO:0000259" key="13">
    <source>
        <dbReference type="Pfam" id="PF00275"/>
    </source>
</evidence>
<dbReference type="GO" id="GO:0019277">
    <property type="term" value="P:UDP-N-acetylgalactosamine biosynthetic process"/>
    <property type="evidence" value="ECO:0007669"/>
    <property type="project" value="InterPro"/>
</dbReference>
<dbReference type="Proteomes" id="UP000236735">
    <property type="component" value="Unassembled WGS sequence"/>
</dbReference>
<dbReference type="EMBL" id="FNUV01000009">
    <property type="protein sequence ID" value="SEG09428.1"/>
    <property type="molecule type" value="Genomic_DNA"/>
</dbReference>
<dbReference type="PANTHER" id="PTHR43783:SF1">
    <property type="entry name" value="UDP-N-ACETYLGLUCOSAMINE 1-CARBOXYVINYLTRANSFERASE"/>
    <property type="match status" value="1"/>
</dbReference>
<evidence type="ECO:0000256" key="9">
    <source>
        <dbReference type="ARBA" id="ARBA00023316"/>
    </source>
</evidence>
<proteinExistence type="inferred from homology"/>
<comment type="function">
    <text evidence="12">Cell wall formation. Adds enolpyruvyl to UDP-N-acetylglucosamine.</text>
</comment>
<keyword evidence="6 12" id="KW-0133">Cell shape</keyword>
<accession>A0A1H5XCE4</accession>
<dbReference type="GO" id="GO:0071555">
    <property type="term" value="P:cell wall organization"/>
    <property type="evidence" value="ECO:0007669"/>
    <property type="project" value="UniProtKB-KW"/>
</dbReference>
<comment type="caution">
    <text evidence="12">Lacks conserved residue(s) required for the propagation of feature annotation.</text>
</comment>
<dbReference type="GO" id="GO:0009252">
    <property type="term" value="P:peptidoglycan biosynthetic process"/>
    <property type="evidence" value="ECO:0007669"/>
    <property type="project" value="UniProtKB-UniRule"/>
</dbReference>
<feature type="domain" description="Enolpyruvate transferase" evidence="13">
    <location>
        <begin position="7"/>
        <end position="424"/>
    </location>
</feature>
<keyword evidence="4 12" id="KW-0132">Cell division</keyword>
<keyword evidence="5 12" id="KW-0808">Transferase</keyword>
<keyword evidence="3 12" id="KW-0963">Cytoplasm</keyword>
<comment type="similarity">
    <text evidence="10 12">Belongs to the EPSP synthase family. MurA subfamily.</text>
</comment>
<name>A0A1H5XCE4_XYLRU</name>
<dbReference type="GO" id="GO:0008760">
    <property type="term" value="F:UDP-N-acetylglucosamine 1-carboxyvinyltransferase activity"/>
    <property type="evidence" value="ECO:0007669"/>
    <property type="project" value="UniProtKB-UniRule"/>
</dbReference>
<dbReference type="CDD" id="cd01555">
    <property type="entry name" value="UdpNAET"/>
    <property type="match status" value="1"/>
</dbReference>
<dbReference type="Pfam" id="PF00275">
    <property type="entry name" value="EPSP_synthase"/>
    <property type="match status" value="1"/>
</dbReference>
<evidence type="ECO:0000256" key="3">
    <source>
        <dbReference type="ARBA" id="ARBA00022490"/>
    </source>
</evidence>
<dbReference type="PANTHER" id="PTHR43783">
    <property type="entry name" value="UDP-N-ACETYLGLUCOSAMINE 1-CARBOXYVINYLTRANSFERASE"/>
    <property type="match status" value="1"/>
</dbReference>
<gene>
    <name evidence="12" type="primary">murA</name>
    <name evidence="14" type="ORF">SAMN05216354_2731</name>
</gene>
<feature type="active site" description="Proton donor" evidence="12">
    <location>
        <position position="121"/>
    </location>
</feature>
<keyword evidence="7 12" id="KW-0573">Peptidoglycan synthesis</keyword>
<evidence type="ECO:0000256" key="2">
    <source>
        <dbReference type="ARBA" id="ARBA00004752"/>
    </source>
</evidence>
<dbReference type="InterPro" id="IPR036968">
    <property type="entry name" value="Enolpyruvate_Tfrase_sf"/>
</dbReference>
<dbReference type="NCBIfam" id="TIGR01072">
    <property type="entry name" value="murA"/>
    <property type="match status" value="1"/>
</dbReference>
<evidence type="ECO:0000256" key="1">
    <source>
        <dbReference type="ARBA" id="ARBA00004496"/>
    </source>
</evidence>
<keyword evidence="9 12" id="KW-0961">Cell wall biogenesis/degradation</keyword>